<protein>
    <recommendedName>
        <fullName evidence="9">Amine oxidase domain-containing protein</fullName>
    </recommendedName>
</protein>
<evidence type="ECO:0000256" key="3">
    <source>
        <dbReference type="ARBA" id="ARBA00005995"/>
    </source>
</evidence>
<dbReference type="Pfam" id="PF01593">
    <property type="entry name" value="Amino_oxidase"/>
    <property type="match status" value="2"/>
</dbReference>
<keyword evidence="7" id="KW-0560">Oxidoreductase</keyword>
<dbReference type="SUPFAM" id="SSF54373">
    <property type="entry name" value="FAD-linked reductases, C-terminal domain"/>
    <property type="match status" value="1"/>
</dbReference>
<name>A0A7R9PI64_TIMGE</name>
<feature type="domain" description="Amine oxidase" evidence="9">
    <location>
        <begin position="97"/>
        <end position="323"/>
    </location>
</feature>
<reference evidence="10" key="1">
    <citation type="submission" date="2020-11" db="EMBL/GenBank/DDBJ databases">
        <authorList>
            <person name="Tran Van P."/>
        </authorList>
    </citation>
    <scope>NUCLEOTIDE SEQUENCE</scope>
</reference>
<evidence type="ECO:0000259" key="9">
    <source>
        <dbReference type="Pfam" id="PF01593"/>
    </source>
</evidence>
<evidence type="ECO:0000256" key="6">
    <source>
        <dbReference type="ARBA" id="ARBA00022827"/>
    </source>
</evidence>
<feature type="region of interest" description="Disordered" evidence="8">
    <location>
        <begin position="401"/>
        <end position="432"/>
    </location>
</feature>
<organism evidence="10">
    <name type="scientific">Timema genevievae</name>
    <name type="common">Walking stick</name>
    <dbReference type="NCBI Taxonomy" id="629358"/>
    <lineage>
        <taxon>Eukaryota</taxon>
        <taxon>Metazoa</taxon>
        <taxon>Ecdysozoa</taxon>
        <taxon>Arthropoda</taxon>
        <taxon>Hexapoda</taxon>
        <taxon>Insecta</taxon>
        <taxon>Pterygota</taxon>
        <taxon>Neoptera</taxon>
        <taxon>Polyneoptera</taxon>
        <taxon>Phasmatodea</taxon>
        <taxon>Timematodea</taxon>
        <taxon>Timematoidea</taxon>
        <taxon>Timematidae</taxon>
        <taxon>Timema</taxon>
    </lineage>
</organism>
<dbReference type="PANTHER" id="PTHR10742:SF405">
    <property type="entry name" value="PEROXISOMAL N(1)-ACETYL-SPERMINE_SPERMIDINE OXIDASE"/>
    <property type="match status" value="1"/>
</dbReference>
<keyword evidence="4" id="KW-0963">Cytoplasm</keyword>
<comment type="subcellular location">
    <subcellularLocation>
        <location evidence="2">Cytoplasm</location>
    </subcellularLocation>
</comment>
<evidence type="ECO:0000256" key="7">
    <source>
        <dbReference type="ARBA" id="ARBA00023002"/>
    </source>
</evidence>
<accession>A0A7R9PI64</accession>
<dbReference type="InterPro" id="IPR002937">
    <property type="entry name" value="Amino_oxidase"/>
</dbReference>
<feature type="compositionally biased region" description="Polar residues" evidence="8">
    <location>
        <begin position="1"/>
        <end position="11"/>
    </location>
</feature>
<evidence type="ECO:0000313" key="10">
    <source>
        <dbReference type="EMBL" id="CAD7587296.1"/>
    </source>
</evidence>
<comment type="cofactor">
    <cofactor evidence="1">
        <name>FAD</name>
        <dbReference type="ChEBI" id="CHEBI:57692"/>
    </cofactor>
</comment>
<evidence type="ECO:0000256" key="2">
    <source>
        <dbReference type="ARBA" id="ARBA00004496"/>
    </source>
</evidence>
<evidence type="ECO:0000256" key="1">
    <source>
        <dbReference type="ARBA" id="ARBA00001974"/>
    </source>
</evidence>
<dbReference type="GO" id="GO:0046592">
    <property type="term" value="F:polyamine oxidase activity"/>
    <property type="evidence" value="ECO:0007669"/>
    <property type="project" value="TreeGrafter"/>
</dbReference>
<evidence type="ECO:0000256" key="8">
    <source>
        <dbReference type="SAM" id="MobiDB-lite"/>
    </source>
</evidence>
<feature type="region of interest" description="Disordered" evidence="8">
    <location>
        <begin position="52"/>
        <end position="76"/>
    </location>
</feature>
<dbReference type="AlphaFoldDB" id="A0A7R9PI64"/>
<sequence length="709" mass="78184">MTLSTTDNVQHSYDPHYVRTSSSGSEEVTVTRNDIALDTICSTPLLIISPNVPSRELPDEPHPYPQQPVPGYSKELPRRTNIENKNRCKILIIGAGMAGLSAAKQLIQNNITDFKILEARNRIGGRIVSVQTDSHKVELGANWIHGVLGNPMYELAMANGLIDIVHVPKPHKVVAATEEGRQIPFHILQEIYEAYVCFLRRCEEYFLCHYLPPTGINSVGQHIGLETALYLDRSVDSEDRHLCELIFDCLLKRETCITGCHSMNEIDLLELGSYTELQGGNIVLPTGYSSILGAVAKDIPPENIIKKCVITTIRWRYADEVSVEGVTSPGGDSGIDLLANGDPGNESDDSDKTVTEDPLKASAPSSRDGSSEKDVLISSIKNINSSAGHCDEGCVESSLSNIENVGEPSPSSSHLVYERGGPPRSNSIGPPPNVEVVCEDGTRYYANHVICTVPLGVLKHKAATLFLPQLPQYKIESIDRLLFGTVDKIILEYDRPFLNPDISEVMLLWETEMDGKKENEEDLSLCWFRKIYSFSKISDTLLLGWISGKEAEFMETLPDETVADKCTEILRKFLNDPFVPKPKRCIWANDFLSIGFASCCSTSWSAQPYTRGSYTAMAVGASQVDIENIAQPLFANPRHTKRMTSLFQPSLLFAGEHTHSSFYSTVHGAYLTGRAAAQALVIPDSPEETVMECEGTNDLSSWIQGISLN</sequence>
<dbReference type="SUPFAM" id="SSF51905">
    <property type="entry name" value="FAD/NAD(P)-binding domain"/>
    <property type="match status" value="1"/>
</dbReference>
<gene>
    <name evidence="10" type="ORF">TGEB3V08_LOCUS1506</name>
</gene>
<dbReference type="InterPro" id="IPR050281">
    <property type="entry name" value="Flavin_monoamine_oxidase"/>
</dbReference>
<feature type="compositionally biased region" description="Basic and acidic residues" evidence="8">
    <location>
        <begin position="350"/>
        <end position="359"/>
    </location>
</feature>
<feature type="domain" description="Amine oxidase" evidence="9">
    <location>
        <begin position="433"/>
        <end position="680"/>
    </location>
</feature>
<evidence type="ECO:0000256" key="4">
    <source>
        <dbReference type="ARBA" id="ARBA00022490"/>
    </source>
</evidence>
<dbReference type="Gene3D" id="3.90.660.10">
    <property type="match status" value="1"/>
</dbReference>
<evidence type="ECO:0000256" key="5">
    <source>
        <dbReference type="ARBA" id="ARBA00022630"/>
    </source>
</evidence>
<keyword evidence="5" id="KW-0285">Flavoprotein</keyword>
<feature type="compositionally biased region" description="Polar residues" evidence="8">
    <location>
        <begin position="401"/>
        <end position="414"/>
    </location>
</feature>
<dbReference type="PANTHER" id="PTHR10742">
    <property type="entry name" value="FLAVIN MONOAMINE OXIDASE"/>
    <property type="match status" value="1"/>
</dbReference>
<feature type="region of interest" description="Disordered" evidence="8">
    <location>
        <begin position="1"/>
        <end position="25"/>
    </location>
</feature>
<dbReference type="EMBL" id="OE839459">
    <property type="protein sequence ID" value="CAD7587296.1"/>
    <property type="molecule type" value="Genomic_DNA"/>
</dbReference>
<feature type="region of interest" description="Disordered" evidence="8">
    <location>
        <begin position="324"/>
        <end position="373"/>
    </location>
</feature>
<keyword evidence="6" id="KW-0274">FAD</keyword>
<proteinExistence type="inferred from homology"/>
<dbReference type="InterPro" id="IPR036188">
    <property type="entry name" value="FAD/NAD-bd_sf"/>
</dbReference>
<dbReference type="GO" id="GO:0005737">
    <property type="term" value="C:cytoplasm"/>
    <property type="evidence" value="ECO:0007669"/>
    <property type="project" value="UniProtKB-SubCell"/>
</dbReference>
<dbReference type="Gene3D" id="3.50.50.60">
    <property type="entry name" value="FAD/NAD(P)-binding domain"/>
    <property type="match status" value="1"/>
</dbReference>
<comment type="similarity">
    <text evidence="3">Belongs to the flavin monoamine oxidase family.</text>
</comment>